<feature type="chain" id="PRO_5007806775" evidence="2">
    <location>
        <begin position="19"/>
        <end position="424"/>
    </location>
</feature>
<dbReference type="OrthoDB" id="3650300at2759"/>
<feature type="region of interest" description="Disordered" evidence="1">
    <location>
        <begin position="84"/>
        <end position="104"/>
    </location>
</feature>
<organism evidence="3 4">
    <name type="scientific">Pseudocercospora eumusae</name>
    <dbReference type="NCBI Taxonomy" id="321146"/>
    <lineage>
        <taxon>Eukaryota</taxon>
        <taxon>Fungi</taxon>
        <taxon>Dikarya</taxon>
        <taxon>Ascomycota</taxon>
        <taxon>Pezizomycotina</taxon>
        <taxon>Dothideomycetes</taxon>
        <taxon>Dothideomycetidae</taxon>
        <taxon>Mycosphaerellales</taxon>
        <taxon>Mycosphaerellaceae</taxon>
        <taxon>Pseudocercospora</taxon>
    </lineage>
</organism>
<dbReference type="STRING" id="321146.A0A139HTF9"/>
<protein>
    <submittedName>
        <fullName evidence="3">Uncharacterized protein</fullName>
    </submittedName>
</protein>
<feature type="signal peptide" evidence="2">
    <location>
        <begin position="1"/>
        <end position="18"/>
    </location>
</feature>
<sequence length="424" mass="44781">MARMTGLVAFLLMTTAFASPYPALVARQIAGTCAASTCAATGRPEIQEGAACLCSAGTSFRNSICNGHPPLTSVFTTVPRTVNSPGTGDVSSPEITPSPTTNPALMKRQGYNCSPSSSWYRSYSSEHGAQAVRSACSCLRGGNESTSTTVVTRYSTRIASTQTKRSTSRSGTLTTRSTVLVTTTSNKGSTVISTETIITKTPAIIPVTGTTTITATRTTQVNIEAPSSFRLYYNLNGGRQYAVSATRPDNDDDDDTQERRFLSSSPSTGDTFTLDNVGRLIDTLGANAVAIATDQAPYKYLYLDRIVQNWNGPNVPRCTWCNGPLSCDYPDSGNSTASNSTNFYSCGGGFLVLSGSNAWVEGSSCQRVTIRLEVADGTTTTTDGGVTTDTASDATTTTDDSTIAEPTATGTDNPPFLRKYRFLG</sequence>
<proteinExistence type="predicted"/>
<keyword evidence="4" id="KW-1185">Reference proteome</keyword>
<feature type="compositionally biased region" description="Low complexity" evidence="1">
    <location>
        <begin position="378"/>
        <end position="401"/>
    </location>
</feature>
<dbReference type="AlphaFoldDB" id="A0A139HTF9"/>
<accession>A0A139HTF9</accession>
<gene>
    <name evidence="3" type="ORF">AC578_5650</name>
</gene>
<feature type="region of interest" description="Disordered" evidence="1">
    <location>
        <begin position="378"/>
        <end position="414"/>
    </location>
</feature>
<feature type="compositionally biased region" description="Polar residues" evidence="1">
    <location>
        <begin position="84"/>
        <end position="103"/>
    </location>
</feature>
<comment type="caution">
    <text evidence="3">The sequence shown here is derived from an EMBL/GenBank/DDBJ whole genome shotgun (WGS) entry which is preliminary data.</text>
</comment>
<evidence type="ECO:0000256" key="2">
    <source>
        <dbReference type="SAM" id="SignalP"/>
    </source>
</evidence>
<reference evidence="3 4" key="1">
    <citation type="submission" date="2015-07" db="EMBL/GenBank/DDBJ databases">
        <title>Comparative genomics of the Sigatoka disease complex on banana suggests a link between parallel evolutionary changes in Pseudocercospora fijiensis and Pseudocercospora eumusae and increased virulence on the banana host.</title>
        <authorList>
            <person name="Chang T.-C."/>
            <person name="Salvucci A."/>
            <person name="Crous P.W."/>
            <person name="Stergiopoulos I."/>
        </authorList>
    </citation>
    <scope>NUCLEOTIDE SEQUENCE [LARGE SCALE GENOMIC DNA]</scope>
    <source>
        <strain evidence="3 4">CBS 114824</strain>
    </source>
</reference>
<name>A0A139HTF9_9PEZI</name>
<feature type="region of interest" description="Disordered" evidence="1">
    <location>
        <begin position="244"/>
        <end position="267"/>
    </location>
</feature>
<dbReference type="EMBL" id="LFZN01000011">
    <property type="protein sequence ID" value="KXT05632.1"/>
    <property type="molecule type" value="Genomic_DNA"/>
</dbReference>
<dbReference type="Proteomes" id="UP000070133">
    <property type="component" value="Unassembled WGS sequence"/>
</dbReference>
<evidence type="ECO:0000313" key="4">
    <source>
        <dbReference type="Proteomes" id="UP000070133"/>
    </source>
</evidence>
<keyword evidence="2" id="KW-0732">Signal</keyword>
<evidence type="ECO:0000313" key="3">
    <source>
        <dbReference type="EMBL" id="KXT05632.1"/>
    </source>
</evidence>
<evidence type="ECO:0000256" key="1">
    <source>
        <dbReference type="SAM" id="MobiDB-lite"/>
    </source>
</evidence>